<accession>A0A3N4MX25</accession>
<dbReference type="EMBL" id="RPFL01000022">
    <property type="protein sequence ID" value="RPD86056.1"/>
    <property type="molecule type" value="Genomic_DNA"/>
</dbReference>
<proteinExistence type="predicted"/>
<organism evidence="1 2">
    <name type="scientific">Neisseria weixii</name>
    <dbReference type="NCBI Taxonomy" id="1853276"/>
    <lineage>
        <taxon>Bacteria</taxon>
        <taxon>Pseudomonadati</taxon>
        <taxon>Pseudomonadota</taxon>
        <taxon>Betaproteobacteria</taxon>
        <taxon>Neisseriales</taxon>
        <taxon>Neisseriaceae</taxon>
        <taxon>Neisseria</taxon>
    </lineage>
</organism>
<keyword evidence="1" id="KW-0449">Lipoprotein</keyword>
<protein>
    <submittedName>
        <fullName evidence="1">Lipoprotein signal peptidase</fullName>
    </submittedName>
</protein>
<dbReference type="KEGG" id="nwx:CGZ65_07385"/>
<gene>
    <name evidence="1" type="ORF">EGK74_08795</name>
</gene>
<name>A0A3N4MX25_9NEIS</name>
<keyword evidence="2" id="KW-1185">Reference proteome</keyword>
<reference evidence="1 2" key="1">
    <citation type="submission" date="2018-11" db="EMBL/GenBank/DDBJ databases">
        <title>Neisseria weixii sp. nov. isolated from the rectal contents of plateau pika (Ochotona cruzoniae).</title>
        <authorList>
            <person name="Zhang G."/>
        </authorList>
    </citation>
    <scope>NUCLEOTIDE SEQUENCE [LARGE SCALE GENOMIC DNA]</scope>
    <source>
        <strain evidence="1 2">10009</strain>
    </source>
</reference>
<sequence>MSAAKFNECDTCYKKFGLSPLQNLHPWHISSLCAARNLVYLHDMSALSALL</sequence>
<comment type="caution">
    <text evidence="1">The sequence shown here is derived from an EMBL/GenBank/DDBJ whole genome shotgun (WGS) entry which is preliminary data.</text>
</comment>
<evidence type="ECO:0000313" key="1">
    <source>
        <dbReference type="EMBL" id="RPD86056.1"/>
    </source>
</evidence>
<evidence type="ECO:0000313" key="2">
    <source>
        <dbReference type="Proteomes" id="UP000272412"/>
    </source>
</evidence>
<dbReference type="Proteomes" id="UP000272412">
    <property type="component" value="Unassembled WGS sequence"/>
</dbReference>
<dbReference type="AlphaFoldDB" id="A0A3N4MX25"/>